<evidence type="ECO:0000313" key="1">
    <source>
        <dbReference type="EMBL" id="CAA0117337.1"/>
    </source>
</evidence>
<gene>
    <name evidence="1" type="ORF">DPBNPPHM_02254</name>
</gene>
<dbReference type="EMBL" id="CACSII010000019">
    <property type="protein sequence ID" value="CAA0117337.1"/>
    <property type="molecule type" value="Genomic_DNA"/>
</dbReference>
<reference evidence="1 2" key="1">
    <citation type="submission" date="2019-11" db="EMBL/GenBank/DDBJ databases">
        <authorList>
            <person name="Holert J."/>
        </authorList>
    </citation>
    <scope>NUCLEOTIDE SEQUENCE [LARGE SCALE GENOMIC DNA]</scope>
    <source>
        <strain evidence="1">BC5_2</strain>
    </source>
</reference>
<organism evidence="1 2">
    <name type="scientific">BD1-7 clade bacterium</name>
    <dbReference type="NCBI Taxonomy" id="2029982"/>
    <lineage>
        <taxon>Bacteria</taxon>
        <taxon>Pseudomonadati</taxon>
        <taxon>Pseudomonadota</taxon>
        <taxon>Gammaproteobacteria</taxon>
        <taxon>Cellvibrionales</taxon>
        <taxon>Spongiibacteraceae</taxon>
        <taxon>BD1-7 clade</taxon>
    </lineage>
</organism>
<name>A0A5S9QGV2_9GAMM</name>
<evidence type="ECO:0000313" key="2">
    <source>
        <dbReference type="Proteomes" id="UP000434580"/>
    </source>
</evidence>
<proteinExistence type="predicted"/>
<dbReference type="AlphaFoldDB" id="A0A5S9QGV2"/>
<dbReference type="OrthoDB" id="9867750at2"/>
<dbReference type="Proteomes" id="UP000434580">
    <property type="component" value="Unassembled WGS sequence"/>
</dbReference>
<accession>A0A5S9QGV2</accession>
<protein>
    <submittedName>
        <fullName evidence="1">Uncharacterized protein</fullName>
    </submittedName>
</protein>
<sequence length="201" mass="22694">MELAVFKNAGYRVVYESDDVLVYRHSSGFQKNTFAARQALLIAVASRTEGFRYVFRRKASDPRIVSLGNHAYASELHPSWLNNMTVASAADLNVKPSKDSTEQLADEYIDNAFLWGIDPQVWSSREAGDFVDCLTGSEDIVLIKPDRDKHICVSDVMESIRKDNYYNRISCLFLKGRSHSSSIFAPVFNKVGAVVQHFTHH</sequence>